<dbReference type="SUPFAM" id="SSF53098">
    <property type="entry name" value="Ribonuclease H-like"/>
    <property type="match status" value="1"/>
</dbReference>
<dbReference type="GO" id="GO:0003729">
    <property type="term" value="F:mRNA binding"/>
    <property type="evidence" value="ECO:0007669"/>
    <property type="project" value="TreeGrafter"/>
</dbReference>
<dbReference type="OrthoDB" id="995477at2759"/>
<accession>A0A158QEL1</accession>
<feature type="domain" description="S1 motif" evidence="1">
    <location>
        <begin position="780"/>
        <end position="869"/>
    </location>
</feature>
<dbReference type="InterPro" id="IPR003029">
    <property type="entry name" value="S1_domain"/>
</dbReference>
<dbReference type="SUPFAM" id="SSF47781">
    <property type="entry name" value="RuvA domain 2-like"/>
    <property type="match status" value="2"/>
</dbReference>
<gene>
    <name evidence="2" type="ORF">HDID_LOCUS7566</name>
</gene>
<dbReference type="Gene3D" id="1.10.3500.10">
    <property type="entry name" value="Tex N-terminal region-like"/>
    <property type="match status" value="1"/>
</dbReference>
<evidence type="ECO:0000313" key="2">
    <source>
        <dbReference type="EMBL" id="VDL59884.1"/>
    </source>
</evidence>
<dbReference type="Pfam" id="PF12836">
    <property type="entry name" value="HHH_3"/>
    <property type="match status" value="1"/>
</dbReference>
<dbReference type="PANTHER" id="PTHR10724:SF10">
    <property type="entry name" value="S1 RNA-BINDING DOMAIN-CONTAINING PROTEIN 1"/>
    <property type="match status" value="1"/>
</dbReference>
<dbReference type="Gene3D" id="3.30.420.140">
    <property type="entry name" value="YqgF/RNase H-like domain"/>
    <property type="match status" value="1"/>
</dbReference>
<dbReference type="GO" id="GO:0003735">
    <property type="term" value="F:structural constituent of ribosome"/>
    <property type="evidence" value="ECO:0007669"/>
    <property type="project" value="TreeGrafter"/>
</dbReference>
<dbReference type="InterPro" id="IPR012340">
    <property type="entry name" value="NA-bd_OB-fold"/>
</dbReference>
<dbReference type="EMBL" id="UYSG01010949">
    <property type="protein sequence ID" value="VDL59884.1"/>
    <property type="molecule type" value="Genomic_DNA"/>
</dbReference>
<organism evidence="4">
    <name type="scientific">Hymenolepis diminuta</name>
    <name type="common">Rat tapeworm</name>
    <dbReference type="NCBI Taxonomy" id="6216"/>
    <lineage>
        <taxon>Eukaryota</taxon>
        <taxon>Metazoa</taxon>
        <taxon>Spiralia</taxon>
        <taxon>Lophotrochozoa</taxon>
        <taxon>Platyhelminthes</taxon>
        <taxon>Cestoda</taxon>
        <taxon>Eucestoda</taxon>
        <taxon>Cyclophyllidea</taxon>
        <taxon>Hymenolepididae</taxon>
        <taxon>Hymenolepis</taxon>
    </lineage>
</organism>
<proteinExistence type="predicted"/>
<dbReference type="Gene3D" id="1.10.10.650">
    <property type="entry name" value="RuvA domain 2-like"/>
    <property type="match status" value="1"/>
</dbReference>
<protein>
    <submittedName>
        <fullName evidence="4">S1 motif domain-containing protein</fullName>
    </submittedName>
</protein>
<evidence type="ECO:0000313" key="3">
    <source>
        <dbReference type="Proteomes" id="UP000274504"/>
    </source>
</evidence>
<dbReference type="InterPro" id="IPR018974">
    <property type="entry name" value="Tex-like_N"/>
</dbReference>
<name>A0A158QEL1_HYMDI</name>
<dbReference type="InterPro" id="IPR023323">
    <property type="entry name" value="Tex-like_dom_sf"/>
</dbReference>
<dbReference type="WBParaSite" id="HDID_0000756801-mRNA-1">
    <property type="protein sequence ID" value="HDID_0000756801-mRNA-1"/>
    <property type="gene ID" value="HDID_0000756801"/>
</dbReference>
<evidence type="ECO:0000259" key="1">
    <source>
        <dbReference type="PROSITE" id="PS50126"/>
    </source>
</evidence>
<dbReference type="InterPro" id="IPR012337">
    <property type="entry name" value="RNaseH-like_sf"/>
</dbReference>
<dbReference type="InterPro" id="IPR010994">
    <property type="entry name" value="RuvA_2-like"/>
</dbReference>
<dbReference type="InterPro" id="IPR055179">
    <property type="entry name" value="Tex-like_central_region"/>
</dbReference>
<sequence length="879" mass="97281">MEPMDVDWDVVTEIANTCGTDKRVVSKVINLFNSGNTLPFIARYRKEATGNLDPDTLRAIKTKLSQCREVIEKVNSAYNQLSAKGLMTGELKSSLRHCKTTADVALITEPFKESAPKSLASKARAAGLEPVAYAVFRAGRRVDFSNAISGLSTNDVETGILHILSEWICKDIVILQETEALCFQMPPNLETSKIEQKQPSTSTSKHNNERNMAIYKPYFKFSMPFNRIPPHKVLAINRGEDRKILRVKMSFSNCVIARIREIVARYFLPHIHPVYHDLFWKAFDDGWKRLMKPCLTRKLRARITSDAQEISLIVFGDNLRRILMTAPLRNAPLPCAADLNAKNVDPSRERAHSPEVISSRLGAPGDRLPVVGLDPGFRHGTKWAACDPLGSVIATGIIHVTVRKPEQICNQTDSRIQALVTTMINHGICIIALGNGTACRETENWLTEAIKSGLFSPLPVRYAIVNECGASTYSASTLACQELPELDVSLRGAVSIARRLQDPLAEMVKVEPQHLGVGMYQHDLPPRKLQAEVEEALEECISFVGVDVNTAQKHVLARVAGLSQAKAQEIINYRVKHGRFRCRNEILKVKGIGASTFAQCAGFLRVKPEFSITRMDASRDVEFISLCSDDDGDRSDDIEMDVVSLGGKRNRLVAMDTLPPPKRSRITIPQLDPNDLSFNPLDQTAIHPASFHIATALIRHLDHEVSDVGSAVLRNSAKALFASRDRDAVLSRFTTKEFGLETLCDILDALCRPLDFDERQDLFAPMFRSSVISIINLSPGLEVQGCVTNVTTFGAFVDIGVEVDALVPIGKFPRPPANRRYAGSGIGGSSQNGSTRSVLQQLSLRLGDRIKAKIDSVKTQERRIALKDVHLLCDTLVKK</sequence>
<dbReference type="STRING" id="6216.A0A158QEL1"/>
<dbReference type="Pfam" id="PF22706">
    <property type="entry name" value="Tex_central_region"/>
    <property type="match status" value="1"/>
</dbReference>
<dbReference type="GO" id="GO:0006412">
    <property type="term" value="P:translation"/>
    <property type="evidence" value="ECO:0007669"/>
    <property type="project" value="TreeGrafter"/>
</dbReference>
<dbReference type="Pfam" id="PF09371">
    <property type="entry name" value="Tex_N"/>
    <property type="match status" value="1"/>
</dbReference>
<dbReference type="AlphaFoldDB" id="A0A158QEL1"/>
<dbReference type="FunFam" id="1.10.10.650:FF:000001">
    <property type="entry name" value="S1 RNA-binding domain 1"/>
    <property type="match status" value="1"/>
</dbReference>
<dbReference type="PANTHER" id="PTHR10724">
    <property type="entry name" value="30S RIBOSOMAL PROTEIN S1"/>
    <property type="match status" value="1"/>
</dbReference>
<dbReference type="Pfam" id="PF17674">
    <property type="entry name" value="HHH_9"/>
    <property type="match status" value="1"/>
</dbReference>
<dbReference type="InterPro" id="IPR032639">
    <property type="entry name" value="Tex_YqgF"/>
</dbReference>
<dbReference type="SMART" id="SM00732">
    <property type="entry name" value="YqgFc"/>
    <property type="match status" value="1"/>
</dbReference>
<dbReference type="GO" id="GO:0006139">
    <property type="term" value="P:nucleobase-containing compound metabolic process"/>
    <property type="evidence" value="ECO:0007669"/>
    <property type="project" value="InterPro"/>
</dbReference>
<dbReference type="InterPro" id="IPR023319">
    <property type="entry name" value="Tex-like_HTH_dom_sf"/>
</dbReference>
<dbReference type="Pfam" id="PF00575">
    <property type="entry name" value="S1"/>
    <property type="match status" value="1"/>
</dbReference>
<reference evidence="4" key="1">
    <citation type="submission" date="2016-04" db="UniProtKB">
        <authorList>
            <consortium name="WormBaseParasite"/>
        </authorList>
    </citation>
    <scope>IDENTIFICATION</scope>
</reference>
<dbReference type="SUPFAM" id="SSF158832">
    <property type="entry name" value="Tex N-terminal region-like"/>
    <property type="match status" value="1"/>
</dbReference>
<dbReference type="Proteomes" id="UP000274504">
    <property type="component" value="Unassembled WGS sequence"/>
</dbReference>
<dbReference type="SMART" id="SM00316">
    <property type="entry name" value="S1"/>
    <property type="match status" value="1"/>
</dbReference>
<dbReference type="Gene3D" id="1.10.150.310">
    <property type="entry name" value="Tex RuvX-like domain-like"/>
    <property type="match status" value="2"/>
</dbReference>
<reference evidence="2 3" key="2">
    <citation type="submission" date="2018-11" db="EMBL/GenBank/DDBJ databases">
        <authorList>
            <consortium name="Pathogen Informatics"/>
        </authorList>
    </citation>
    <scope>NUCLEOTIDE SEQUENCE [LARGE SCALE GENOMIC DNA]</scope>
</reference>
<dbReference type="PROSITE" id="PS50126">
    <property type="entry name" value="S1"/>
    <property type="match status" value="1"/>
</dbReference>
<dbReference type="FunFam" id="3.30.420.140:FF:000001">
    <property type="entry name" value="RNA-binding transcriptional accessory protein"/>
    <property type="match status" value="1"/>
</dbReference>
<dbReference type="InterPro" id="IPR037027">
    <property type="entry name" value="YqgF/RNaseH-like_dom_sf"/>
</dbReference>
<dbReference type="InterPro" id="IPR050437">
    <property type="entry name" value="Ribos_protein_bS1-like"/>
</dbReference>
<evidence type="ECO:0000313" key="4">
    <source>
        <dbReference type="WBParaSite" id="HDID_0000756801-mRNA-1"/>
    </source>
</evidence>
<dbReference type="Pfam" id="PF16921">
    <property type="entry name" value="Tex_YqgF"/>
    <property type="match status" value="1"/>
</dbReference>
<dbReference type="SUPFAM" id="SSF50249">
    <property type="entry name" value="Nucleic acid-binding proteins"/>
    <property type="match status" value="1"/>
</dbReference>
<dbReference type="Gene3D" id="2.40.50.140">
    <property type="entry name" value="Nucleic acid-binding proteins"/>
    <property type="match status" value="1"/>
</dbReference>
<dbReference type="InterPro" id="IPR041692">
    <property type="entry name" value="HHH_9"/>
</dbReference>
<dbReference type="InterPro" id="IPR006641">
    <property type="entry name" value="YqgF/RNaseH-like_dom"/>
</dbReference>